<dbReference type="GO" id="GO:0000502">
    <property type="term" value="C:proteasome complex"/>
    <property type="evidence" value="ECO:0007669"/>
    <property type="project" value="UniProtKB-KW"/>
</dbReference>
<keyword evidence="2" id="KW-1185">Reference proteome</keyword>
<dbReference type="PATRIC" id="fig|768679.9.peg.258"/>
<name>G4RMX7_THETK</name>
<keyword evidence="1" id="KW-0378">Hydrolase</keyword>
<reference evidence="1 2" key="1">
    <citation type="journal article" date="2011" name="PLoS ONE">
        <title>The complete genome sequence of Thermoproteus tenax: a physiologically versatile member of the Crenarchaeota.</title>
        <authorList>
            <person name="Siebers B."/>
            <person name="Zaparty M."/>
            <person name="Raddatz G."/>
            <person name="Tjaden B."/>
            <person name="Albers S.V."/>
            <person name="Bell S.D."/>
            <person name="Blombach F."/>
            <person name="Kletzin A."/>
            <person name="Kyrpides N."/>
            <person name="Lanz C."/>
            <person name="Plagens A."/>
            <person name="Rampp M."/>
            <person name="Rosinus A."/>
            <person name="von Jan M."/>
            <person name="Makarova K.S."/>
            <person name="Klenk H.P."/>
            <person name="Schuster S.C."/>
            <person name="Hensel R."/>
        </authorList>
    </citation>
    <scope>NUCLEOTIDE SEQUENCE [LARGE SCALE GENOMIC DNA]</scope>
    <source>
        <strain evidence="2">ATCC 35583 / DSM 2078 / JCM 9277 / NBRC 100435 / Kra 1</strain>
    </source>
</reference>
<dbReference type="AlphaFoldDB" id="G4RMX7"/>
<dbReference type="CDD" id="cd01901">
    <property type="entry name" value="Ntn_hydrolase"/>
    <property type="match status" value="1"/>
</dbReference>
<sequence length="264" mass="29684">MTLVIGVVWRAVQGVLVVADTRSSMGPVFLEERKIHPVKRGGLGYAVLAGSGNPKLVKKGYRVIEETIDSWIAQNGTRTPKSQELNKMVDTAERLLIEELKFLRDRGIDPCEDGLSILWASVSDEGDPRLYHIDCTGLADAKHDNPGYVLLGRGLYTGALALLRLFNFSPEHTWDMGLYTAFIIDLVSEVDSSVSPFLGDSYLIRKEGEKVVLGPLKPEAYQEYKKKIAKRREAIQLLWQALESVDNEDEVMEILREKIRQIQK</sequence>
<dbReference type="PaxDb" id="768679-TTX_0245"/>
<dbReference type="RefSeq" id="WP_014126178.1">
    <property type="nucleotide sequence ID" value="NC_016070.1"/>
</dbReference>
<dbReference type="KEGG" id="ttn:TTX_0245"/>
<dbReference type="Proteomes" id="UP000002654">
    <property type="component" value="Chromosome"/>
</dbReference>
<dbReference type="InterPro" id="IPR029055">
    <property type="entry name" value="Ntn_hydrolases_N"/>
</dbReference>
<dbReference type="GO" id="GO:0006508">
    <property type="term" value="P:proteolysis"/>
    <property type="evidence" value="ECO:0007669"/>
    <property type="project" value="UniProtKB-KW"/>
</dbReference>
<dbReference type="Gene3D" id="3.60.20.10">
    <property type="entry name" value="Glutamine Phosphoribosylpyrophosphate, subunit 1, domain 1"/>
    <property type="match status" value="1"/>
</dbReference>
<dbReference type="STRING" id="768679.TTX_0245"/>
<gene>
    <name evidence="1" type="ordered locus">TTX_0245</name>
</gene>
<proteinExistence type="predicted"/>
<accession>G4RMX7</accession>
<dbReference type="GO" id="GO:0008233">
    <property type="term" value="F:peptidase activity"/>
    <property type="evidence" value="ECO:0007669"/>
    <property type="project" value="UniProtKB-KW"/>
</dbReference>
<dbReference type="SUPFAM" id="SSF56235">
    <property type="entry name" value="N-terminal nucleophile aminohydrolases (Ntn hydrolases)"/>
    <property type="match status" value="1"/>
</dbReference>
<keyword evidence="1" id="KW-0645">Protease</keyword>
<dbReference type="OrthoDB" id="95872at2157"/>
<dbReference type="EMBL" id="FN869859">
    <property type="protein sequence ID" value="CCC80921.1"/>
    <property type="molecule type" value="Genomic_DNA"/>
</dbReference>
<dbReference type="HOGENOM" id="CLU_1052196_0_0_2"/>
<evidence type="ECO:0000313" key="2">
    <source>
        <dbReference type="Proteomes" id="UP000002654"/>
    </source>
</evidence>
<dbReference type="GeneID" id="11263254"/>
<organism evidence="1 2">
    <name type="scientific">Thermoproteus tenax (strain ATCC 35583 / DSM 2078 / JCM 9277 / NBRC 100435 / Kra 1)</name>
    <dbReference type="NCBI Taxonomy" id="768679"/>
    <lineage>
        <taxon>Archaea</taxon>
        <taxon>Thermoproteota</taxon>
        <taxon>Thermoprotei</taxon>
        <taxon>Thermoproteales</taxon>
        <taxon>Thermoproteaceae</taxon>
        <taxon>Thermoproteus</taxon>
    </lineage>
</organism>
<protein>
    <submittedName>
        <fullName evidence="1">Proteasome-type protease</fullName>
    </submittedName>
</protein>
<keyword evidence="1" id="KW-0647">Proteasome</keyword>
<evidence type="ECO:0000313" key="1">
    <source>
        <dbReference type="EMBL" id="CCC80921.1"/>
    </source>
</evidence>